<evidence type="ECO:0000256" key="4">
    <source>
        <dbReference type="ARBA" id="ARBA00023098"/>
    </source>
</evidence>
<evidence type="ECO:0000259" key="9">
    <source>
        <dbReference type="Pfam" id="PF02551"/>
    </source>
</evidence>
<dbReference type="Proteomes" id="UP000318405">
    <property type="component" value="Unassembled WGS sequence"/>
</dbReference>
<evidence type="ECO:0000256" key="5">
    <source>
        <dbReference type="ARBA" id="ARBA00038894"/>
    </source>
</evidence>
<dbReference type="Pfam" id="PF02551">
    <property type="entry name" value="Acyl_CoA_thio"/>
    <property type="match status" value="1"/>
</dbReference>
<dbReference type="EC" id="3.1.2.20" evidence="5"/>
<evidence type="ECO:0000256" key="1">
    <source>
        <dbReference type="ARBA" id="ARBA00006538"/>
    </source>
</evidence>
<dbReference type="InterPro" id="IPR049449">
    <property type="entry name" value="TesB_ACOT8-like_N"/>
</dbReference>
<dbReference type="PANTHER" id="PTHR11066:SF34">
    <property type="entry name" value="ACYL-COENZYME A THIOESTERASE 8"/>
    <property type="match status" value="1"/>
</dbReference>
<keyword evidence="12" id="KW-1185">Reference proteome</keyword>
<evidence type="ECO:0000313" key="12">
    <source>
        <dbReference type="Proteomes" id="UP000318405"/>
    </source>
</evidence>
<dbReference type="FunFam" id="2.40.160.210:FF:000001">
    <property type="entry name" value="Acyl-CoA thioesterase II"/>
    <property type="match status" value="1"/>
</dbReference>
<evidence type="ECO:0000256" key="6">
    <source>
        <dbReference type="ARBA" id="ARBA00050943"/>
    </source>
</evidence>
<dbReference type="EMBL" id="VLTJ01000039">
    <property type="protein sequence ID" value="TSH90127.1"/>
    <property type="molecule type" value="Genomic_DNA"/>
</dbReference>
<gene>
    <name evidence="11" type="primary">tesB</name>
    <name evidence="11" type="ORF">FOZ76_19990</name>
</gene>
<comment type="similarity">
    <text evidence="1">Belongs to the C/M/P thioester hydrolase family.</text>
</comment>
<feature type="domain" description="Acyl-CoA thioesterase 2 C-terminal" evidence="9">
    <location>
        <begin position="154"/>
        <end position="280"/>
    </location>
</feature>
<dbReference type="SUPFAM" id="SSF54637">
    <property type="entry name" value="Thioesterase/thiol ester dehydrase-isomerase"/>
    <property type="match status" value="2"/>
</dbReference>
<dbReference type="OrthoDB" id="9781019at2"/>
<evidence type="ECO:0000256" key="7">
    <source>
        <dbReference type="ARBA" id="ARBA00071120"/>
    </source>
</evidence>
<accession>A0A556AB83</accession>
<proteinExistence type="inferred from homology"/>
<dbReference type="AlphaFoldDB" id="A0A556AB83"/>
<dbReference type="InterPro" id="IPR042171">
    <property type="entry name" value="Acyl-CoA_hotdog"/>
</dbReference>
<dbReference type="RefSeq" id="WP_143950041.1">
    <property type="nucleotide sequence ID" value="NZ_BAABMB010000003.1"/>
</dbReference>
<comment type="caution">
    <text evidence="11">The sequence shown here is derived from an EMBL/GenBank/DDBJ whole genome shotgun (WGS) entry which is preliminary data.</text>
</comment>
<evidence type="ECO:0000256" key="8">
    <source>
        <dbReference type="ARBA" id="ARBA00079653"/>
    </source>
</evidence>
<dbReference type="Gene3D" id="2.40.160.210">
    <property type="entry name" value="Acyl-CoA thioesterase, double hotdog domain"/>
    <property type="match status" value="1"/>
</dbReference>
<keyword evidence="4" id="KW-0443">Lipid metabolism</keyword>
<dbReference type="NCBIfam" id="TIGR00189">
    <property type="entry name" value="tesB"/>
    <property type="match status" value="1"/>
</dbReference>
<keyword evidence="3" id="KW-0378">Hydrolase</keyword>
<dbReference type="GO" id="GO:0005829">
    <property type="term" value="C:cytosol"/>
    <property type="evidence" value="ECO:0007669"/>
    <property type="project" value="TreeGrafter"/>
</dbReference>
<dbReference type="InterPro" id="IPR029069">
    <property type="entry name" value="HotDog_dom_sf"/>
</dbReference>
<dbReference type="GO" id="GO:0047617">
    <property type="term" value="F:fatty acyl-CoA hydrolase activity"/>
    <property type="evidence" value="ECO:0007669"/>
    <property type="project" value="UniProtKB-EC"/>
</dbReference>
<dbReference type="InterPro" id="IPR003703">
    <property type="entry name" value="Acyl_CoA_thio"/>
</dbReference>
<dbReference type="GO" id="GO:0006637">
    <property type="term" value="P:acyl-CoA metabolic process"/>
    <property type="evidence" value="ECO:0007669"/>
    <property type="project" value="InterPro"/>
</dbReference>
<organism evidence="11 12">
    <name type="scientific">Verticiella sediminum</name>
    <dbReference type="NCBI Taxonomy" id="1247510"/>
    <lineage>
        <taxon>Bacteria</taxon>
        <taxon>Pseudomonadati</taxon>
        <taxon>Pseudomonadota</taxon>
        <taxon>Betaproteobacteria</taxon>
        <taxon>Burkholderiales</taxon>
        <taxon>Alcaligenaceae</taxon>
        <taxon>Verticiella</taxon>
    </lineage>
</organism>
<evidence type="ECO:0000259" key="10">
    <source>
        <dbReference type="Pfam" id="PF13622"/>
    </source>
</evidence>
<sequence>MSTAEELIGLLQVEQLELNLYRGVSGDIGSRNVFGGQVLGQSLMAATRTVDPARRVHSLHAYFLRAGDKRAPIVYDVDRIRDGKSFTTRRVVAIQHGRPIFHMSASFQVEEDGASHQDPMPEVPAPEGLPTEVEHRARHLPRLPEHLRAGYERDRPIEIRPITLVDPLEPGAMPPVFDAWVRALAPVPDVPGLHQAMLAYTSDFHLLSAALLPHDMSFFDPKLHIASLDHAMWFHRDFRMDDWLLYVTESPSASGSRGISRGKFYTRDGRLVASTVQEGLIRRAP</sequence>
<dbReference type="GO" id="GO:0009062">
    <property type="term" value="P:fatty acid catabolic process"/>
    <property type="evidence" value="ECO:0007669"/>
    <property type="project" value="TreeGrafter"/>
</dbReference>
<evidence type="ECO:0000256" key="3">
    <source>
        <dbReference type="ARBA" id="ARBA00022801"/>
    </source>
</evidence>
<dbReference type="Pfam" id="PF13622">
    <property type="entry name" value="4HBT_3"/>
    <property type="match status" value="1"/>
</dbReference>
<comment type="subunit">
    <text evidence="2">Homotetramer.</text>
</comment>
<dbReference type="InterPro" id="IPR025652">
    <property type="entry name" value="TesB_C"/>
</dbReference>
<dbReference type="CDD" id="cd03445">
    <property type="entry name" value="Thioesterase_II_repeat2"/>
    <property type="match status" value="1"/>
</dbReference>
<comment type="catalytic activity">
    <reaction evidence="6">
        <text>a fatty acyl-CoA + H2O = a fatty acid + CoA + H(+)</text>
        <dbReference type="Rhea" id="RHEA:16781"/>
        <dbReference type="ChEBI" id="CHEBI:15377"/>
        <dbReference type="ChEBI" id="CHEBI:15378"/>
        <dbReference type="ChEBI" id="CHEBI:28868"/>
        <dbReference type="ChEBI" id="CHEBI:57287"/>
        <dbReference type="ChEBI" id="CHEBI:77636"/>
        <dbReference type="EC" id="3.1.2.20"/>
    </reaction>
    <physiologicalReaction direction="left-to-right" evidence="6">
        <dbReference type="Rhea" id="RHEA:16782"/>
    </physiologicalReaction>
</comment>
<dbReference type="PANTHER" id="PTHR11066">
    <property type="entry name" value="ACYL-COA THIOESTERASE"/>
    <property type="match status" value="1"/>
</dbReference>
<protein>
    <recommendedName>
        <fullName evidence="7">Acyl-CoA thioesterase 2</fullName>
        <ecNumber evidence="5">3.1.2.20</ecNumber>
    </recommendedName>
    <alternativeName>
        <fullName evidence="8">Thioesterase II</fullName>
    </alternativeName>
</protein>
<evidence type="ECO:0000313" key="11">
    <source>
        <dbReference type="EMBL" id="TSH90127.1"/>
    </source>
</evidence>
<reference evidence="11 12" key="1">
    <citation type="submission" date="2019-07" db="EMBL/GenBank/DDBJ databases">
        <title>Qingshengfaniella alkalisoli gen. nov., sp. nov., isolated from saline soil.</title>
        <authorList>
            <person name="Xu L."/>
            <person name="Huang X.-X."/>
            <person name="Sun J.-Q."/>
        </authorList>
    </citation>
    <scope>NUCLEOTIDE SEQUENCE [LARGE SCALE GENOMIC DNA]</scope>
    <source>
        <strain evidence="11 12">DSM 27279</strain>
    </source>
</reference>
<feature type="domain" description="Acyl-CoA thioesterase-like N-terminal HotDog" evidence="10">
    <location>
        <begin position="32"/>
        <end position="108"/>
    </location>
</feature>
<name>A0A556AB83_9BURK</name>
<evidence type="ECO:0000256" key="2">
    <source>
        <dbReference type="ARBA" id="ARBA00011881"/>
    </source>
</evidence>
<dbReference type="CDD" id="cd03444">
    <property type="entry name" value="Thioesterase_II_repeat1"/>
    <property type="match status" value="1"/>
</dbReference>